<evidence type="ECO:0000313" key="5">
    <source>
        <dbReference type="Proteomes" id="UP000826540"/>
    </source>
</evidence>
<keyword evidence="3" id="KW-0949">S-adenosyl-L-methionine</keyword>
<dbReference type="Pfam" id="PF01234">
    <property type="entry name" value="NNMT_PNMT_TEMT"/>
    <property type="match status" value="1"/>
</dbReference>
<reference evidence="4 5" key="1">
    <citation type="journal article" date="2022" name="J. Am. Chem. Soc.">
        <title>Biosynthesis of Guanitoxin Enables Global Environmental Detection in Freshwater Cyanobacteria.</title>
        <authorList>
            <person name="Lima S.T."/>
            <person name="Fallon T.R."/>
            <person name="Cordoza J.L."/>
            <person name="Chekan J.R."/>
            <person name="Delbaje E."/>
            <person name="Hopiavuori A.R."/>
            <person name="Alvarenga D.O."/>
            <person name="Wood S.M."/>
            <person name="Luhavaya H."/>
            <person name="Baumgartner J.T."/>
            <person name="Dorr F.A."/>
            <person name="Etchegaray A."/>
            <person name="Pinto E."/>
            <person name="McKinnie S.M.K."/>
            <person name="Fiore M.F."/>
            <person name="Moore B.S."/>
        </authorList>
    </citation>
    <scope>NUCLEOTIDE SEQUENCE [LARGE SCALE GENOMIC DNA]</scope>
    <source>
        <strain evidence="4 5">ITEP-024</strain>
    </source>
</reference>
<dbReference type="PANTHER" id="PTHR10867">
    <property type="entry name" value="NNMT/PNMT/TEMT FAMILY MEMBER"/>
    <property type="match status" value="1"/>
</dbReference>
<keyword evidence="1" id="KW-0489">Methyltransferase</keyword>
<evidence type="ECO:0000313" key="4">
    <source>
        <dbReference type="EMBL" id="QYX30486.1"/>
    </source>
</evidence>
<dbReference type="PROSITE" id="PS51681">
    <property type="entry name" value="SAM_MT_NNMT_PNMT_TEMT"/>
    <property type="match status" value="1"/>
</dbReference>
<evidence type="ECO:0000256" key="3">
    <source>
        <dbReference type="ARBA" id="ARBA00022691"/>
    </source>
</evidence>
<dbReference type="InterPro" id="IPR029063">
    <property type="entry name" value="SAM-dependent_MTases_sf"/>
</dbReference>
<dbReference type="SUPFAM" id="SSF53335">
    <property type="entry name" value="S-adenosyl-L-methionine-dependent methyltransferases"/>
    <property type="match status" value="1"/>
</dbReference>
<keyword evidence="2" id="KW-0808">Transferase</keyword>
<accession>A0ABX8WVQ0</accession>
<name>A0ABX8WVQ0_9CYAN</name>
<dbReference type="Proteomes" id="UP000826540">
    <property type="component" value="Chromosome"/>
</dbReference>
<organism evidence="4 5">
    <name type="scientific">Sphaerospermopsis torques-reginae ITEP-024</name>
    <dbReference type="NCBI Taxonomy" id="984208"/>
    <lineage>
        <taxon>Bacteria</taxon>
        <taxon>Bacillati</taxon>
        <taxon>Cyanobacteriota</taxon>
        <taxon>Cyanophyceae</taxon>
        <taxon>Nostocales</taxon>
        <taxon>Aphanizomenonaceae</taxon>
        <taxon>Sphaerospermopsis</taxon>
        <taxon>Sphaerospermopsis torques-reginae</taxon>
    </lineage>
</organism>
<protein>
    <submittedName>
        <fullName evidence="4">Pre-guanitoxin forming N-methyltransferase</fullName>
    </submittedName>
</protein>
<dbReference type="EMBL" id="CP080598">
    <property type="protein sequence ID" value="QYX30486.1"/>
    <property type="molecule type" value="Genomic_DNA"/>
</dbReference>
<dbReference type="InterPro" id="IPR000940">
    <property type="entry name" value="NNMT_TEMT_trans"/>
</dbReference>
<sequence>MELKFQENDFQSFEPIPYLNEYFNYPSDYYGGVGFENEQFLQFFAEVAHEYHLNNYLLLDFGCGPTIYSILSLGRNCREIHMSDYLQQNLEQVQLWQQGKPQAFDWYPYLRRALQMETALNQNQPLDSFLDVTDEEIEERARLLREKITSIRKGNARATNPVGEEGKALYEAVVSSFCLEGVAQDLAEWKNLITNLSSTIKPGGLLIFATQIEADSYRIGEGYGTVVNLTEQDIVQTLLNCNFESGSIKTKELKGGPNHTEYDKFLMLTARLAV</sequence>
<evidence type="ECO:0000256" key="1">
    <source>
        <dbReference type="ARBA" id="ARBA00022603"/>
    </source>
</evidence>
<dbReference type="RefSeq" id="WP_220608675.1">
    <property type="nucleotide sequence ID" value="NZ_CP080598.1"/>
</dbReference>
<dbReference type="InterPro" id="IPR053384">
    <property type="entry name" value="SAM-dep_methyltransferase"/>
</dbReference>
<proteinExistence type="predicted"/>
<keyword evidence="5" id="KW-1185">Reference proteome</keyword>
<gene>
    <name evidence="4" type="primary">gntF</name>
    <name evidence="4" type="ORF">K2F26_16480</name>
</gene>
<dbReference type="PANTHER" id="PTHR10867:SF17">
    <property type="entry name" value="NICOTINAMIDE N-METHYLTRANSFERASE"/>
    <property type="match status" value="1"/>
</dbReference>
<evidence type="ECO:0000256" key="2">
    <source>
        <dbReference type="ARBA" id="ARBA00022679"/>
    </source>
</evidence>
<dbReference type="NCBIfam" id="NF041360">
    <property type="entry name" value="GntF_guanitoxin"/>
    <property type="match status" value="1"/>
</dbReference>
<dbReference type="Gene3D" id="3.40.50.150">
    <property type="entry name" value="Vaccinia Virus protein VP39"/>
    <property type="match status" value="1"/>
</dbReference>